<feature type="disulfide bond" evidence="17">
    <location>
        <begin position="194"/>
        <end position="226"/>
    </location>
</feature>
<keyword evidence="18" id="KW-0964">Secreted</keyword>
<keyword evidence="10 17" id="KW-1015">Disulfide bond</keyword>
<feature type="binding site" evidence="15">
    <location>
        <position position="65"/>
    </location>
    <ligand>
        <name>Ca(2+)</name>
        <dbReference type="ChEBI" id="CHEBI:29108"/>
        <label>1</label>
    </ligand>
</feature>
<feature type="disulfide bond" evidence="17">
    <location>
        <begin position="115"/>
        <end position="319"/>
    </location>
</feature>
<keyword evidence="11" id="KW-0325">Glycoprotein</keyword>
<keyword evidence="7 15" id="KW-0106">Calcium</keyword>
<dbReference type="InterPro" id="IPR019793">
    <property type="entry name" value="Peroxidases_heam-ligand_BS"/>
</dbReference>
<evidence type="ECO:0000256" key="7">
    <source>
        <dbReference type="ARBA" id="ARBA00022837"/>
    </source>
</evidence>
<feature type="binding site" evidence="15">
    <location>
        <position position="251"/>
    </location>
    <ligand>
        <name>Ca(2+)</name>
        <dbReference type="ChEBI" id="CHEBI:29108"/>
        <label>2</label>
    </ligand>
</feature>
<feature type="binding site" description="axial binding residue" evidence="15">
    <location>
        <position position="187"/>
    </location>
    <ligand>
        <name>heme b</name>
        <dbReference type="ChEBI" id="CHEBI:60344"/>
    </ligand>
    <ligandPart>
        <name>Fe</name>
        <dbReference type="ChEBI" id="CHEBI:18248"/>
    </ligandPart>
</feature>
<dbReference type="GO" id="GO:0020037">
    <property type="term" value="F:heme binding"/>
    <property type="evidence" value="ECO:0007669"/>
    <property type="project" value="UniProtKB-UniRule"/>
</dbReference>
<evidence type="ECO:0000256" key="13">
    <source>
        <dbReference type="PIRSR" id="PIRSR600823-1"/>
    </source>
</evidence>
<dbReference type="InterPro" id="IPR033905">
    <property type="entry name" value="Secretory_peroxidase"/>
</dbReference>
<dbReference type="PROSITE" id="PS00436">
    <property type="entry name" value="PEROXIDASE_2"/>
    <property type="match status" value="1"/>
</dbReference>
<evidence type="ECO:0000256" key="14">
    <source>
        <dbReference type="PIRSR" id="PIRSR600823-2"/>
    </source>
</evidence>
<feature type="domain" description="Plant heme peroxidase family profile" evidence="19">
    <location>
        <begin position="20"/>
        <end position="323"/>
    </location>
</feature>
<evidence type="ECO:0000256" key="12">
    <source>
        <dbReference type="ARBA" id="ARBA00023324"/>
    </source>
</evidence>
<feature type="disulfide bond" evidence="17">
    <location>
        <begin position="63"/>
        <end position="68"/>
    </location>
</feature>
<comment type="cofactor">
    <cofactor evidence="15 18">
        <name>Ca(2+)</name>
        <dbReference type="ChEBI" id="CHEBI:29108"/>
    </cofactor>
    <text evidence="15 18">Binds 2 calcium ions per subunit.</text>
</comment>
<feature type="binding site" evidence="15">
    <location>
        <position position="69"/>
    </location>
    <ligand>
        <name>Ca(2+)</name>
        <dbReference type="ChEBI" id="CHEBI:29108"/>
        <label>1</label>
    </ligand>
</feature>
<feature type="binding site" evidence="15">
    <location>
        <position position="71"/>
    </location>
    <ligand>
        <name>Ca(2+)</name>
        <dbReference type="ChEBI" id="CHEBI:29108"/>
        <label>1</label>
    </ligand>
</feature>
<evidence type="ECO:0000256" key="8">
    <source>
        <dbReference type="ARBA" id="ARBA00023002"/>
    </source>
</evidence>
<dbReference type="SUPFAM" id="SSF48113">
    <property type="entry name" value="Heme-dependent peroxidases"/>
    <property type="match status" value="1"/>
</dbReference>
<evidence type="ECO:0000256" key="9">
    <source>
        <dbReference type="ARBA" id="ARBA00023004"/>
    </source>
</evidence>
<dbReference type="Gene3D" id="1.10.520.10">
    <property type="match status" value="1"/>
</dbReference>
<evidence type="ECO:0000256" key="17">
    <source>
        <dbReference type="PIRSR" id="PIRSR600823-5"/>
    </source>
</evidence>
<evidence type="ECO:0000256" key="2">
    <source>
        <dbReference type="ARBA" id="ARBA00006873"/>
    </source>
</evidence>
<keyword evidence="18" id="KW-0732">Signal</keyword>
<evidence type="ECO:0000256" key="5">
    <source>
        <dbReference type="ARBA" id="ARBA00022617"/>
    </source>
</evidence>
<dbReference type="Pfam" id="PF00141">
    <property type="entry name" value="peroxidase"/>
    <property type="match status" value="1"/>
</dbReference>
<evidence type="ECO:0000256" key="18">
    <source>
        <dbReference type="RuleBase" id="RU362060"/>
    </source>
</evidence>
<feature type="binding site" evidence="15">
    <location>
        <position position="62"/>
    </location>
    <ligand>
        <name>Ca(2+)</name>
        <dbReference type="ChEBI" id="CHEBI:29108"/>
        <label>1</label>
    </ligand>
</feature>
<keyword evidence="9 15" id="KW-0408">Iron</keyword>
<evidence type="ECO:0000256" key="6">
    <source>
        <dbReference type="ARBA" id="ARBA00022723"/>
    </source>
</evidence>
<keyword evidence="21" id="KW-1185">Reference proteome</keyword>
<accession>A0AAV1EGB1</accession>
<dbReference type="FunFam" id="1.10.520.10:FF:000001">
    <property type="entry name" value="Peroxidase"/>
    <property type="match status" value="1"/>
</dbReference>
<feature type="binding site" evidence="15">
    <location>
        <position position="243"/>
    </location>
    <ligand>
        <name>Ca(2+)</name>
        <dbReference type="ChEBI" id="CHEBI:29108"/>
        <label>2</label>
    </ligand>
</feature>
<evidence type="ECO:0000256" key="4">
    <source>
        <dbReference type="ARBA" id="ARBA00022559"/>
    </source>
</evidence>
<feature type="active site" description="Proton acceptor" evidence="13">
    <location>
        <position position="61"/>
    </location>
</feature>
<feature type="binding site" evidence="14">
    <location>
        <position position="157"/>
    </location>
    <ligand>
        <name>substrate</name>
    </ligand>
</feature>
<feature type="disulfide bond" evidence="17">
    <location>
        <begin position="30"/>
        <end position="109"/>
    </location>
</feature>
<keyword evidence="12 18" id="KW-0376">Hydrogen peroxide</keyword>
<dbReference type="GO" id="GO:0140825">
    <property type="term" value="F:lactoperoxidase activity"/>
    <property type="evidence" value="ECO:0007669"/>
    <property type="project" value="UniProtKB-EC"/>
</dbReference>
<dbReference type="Gene3D" id="1.10.420.10">
    <property type="entry name" value="Peroxidase, domain 2"/>
    <property type="match status" value="1"/>
</dbReference>
<dbReference type="PROSITE" id="PS00435">
    <property type="entry name" value="PEROXIDASE_1"/>
    <property type="match status" value="1"/>
</dbReference>
<dbReference type="PANTHER" id="PTHR31517">
    <property type="match status" value="1"/>
</dbReference>
<comment type="similarity">
    <text evidence="18">Belongs to the peroxidase family. Classical plant (class III) peroxidase subfamily.</text>
</comment>
<feature type="site" description="Transition state stabilizer" evidence="16">
    <location>
        <position position="57"/>
    </location>
</feature>
<comment type="similarity">
    <text evidence="2">Belongs to the peroxidase family. Ascorbate peroxidase subfamily.</text>
</comment>
<feature type="binding site" evidence="15">
    <location>
        <position position="83"/>
    </location>
    <ligand>
        <name>Ca(2+)</name>
        <dbReference type="ChEBI" id="CHEBI:29108"/>
        <label>1</label>
    </ligand>
</feature>
<evidence type="ECO:0000256" key="3">
    <source>
        <dbReference type="ARBA" id="ARBA00012313"/>
    </source>
</evidence>
<evidence type="ECO:0000313" key="21">
    <source>
        <dbReference type="Proteomes" id="UP001161247"/>
    </source>
</evidence>
<keyword evidence="4 18" id="KW-0575">Peroxidase</keyword>
<feature type="binding site" evidence="15">
    <location>
        <position position="246"/>
    </location>
    <ligand>
        <name>Ca(2+)</name>
        <dbReference type="ChEBI" id="CHEBI:29108"/>
        <label>2</label>
    </ligand>
</feature>
<gene>
    <name evidence="20" type="ORF">OLC1_LOCUS24579</name>
</gene>
<keyword evidence="6 15" id="KW-0479">Metal-binding</keyword>
<dbReference type="GO" id="GO:0046872">
    <property type="term" value="F:metal ion binding"/>
    <property type="evidence" value="ECO:0007669"/>
    <property type="project" value="UniProtKB-UniRule"/>
</dbReference>
<keyword evidence="8 18" id="KW-0560">Oxidoreductase</keyword>
<comment type="subcellular location">
    <subcellularLocation>
        <location evidence="18">Secreted</location>
    </subcellularLocation>
</comment>
<dbReference type="PANTHER" id="PTHR31517:SF84">
    <property type="entry name" value="PEROXIDASE"/>
    <property type="match status" value="1"/>
</dbReference>
<organism evidence="20 21">
    <name type="scientific">Oldenlandia corymbosa var. corymbosa</name>
    <dbReference type="NCBI Taxonomy" id="529605"/>
    <lineage>
        <taxon>Eukaryota</taxon>
        <taxon>Viridiplantae</taxon>
        <taxon>Streptophyta</taxon>
        <taxon>Embryophyta</taxon>
        <taxon>Tracheophyta</taxon>
        <taxon>Spermatophyta</taxon>
        <taxon>Magnoliopsida</taxon>
        <taxon>eudicotyledons</taxon>
        <taxon>Gunneridae</taxon>
        <taxon>Pentapetalae</taxon>
        <taxon>asterids</taxon>
        <taxon>lamiids</taxon>
        <taxon>Gentianales</taxon>
        <taxon>Rubiaceae</taxon>
        <taxon>Rubioideae</taxon>
        <taxon>Spermacoceae</taxon>
        <taxon>Hedyotis-Oldenlandia complex</taxon>
        <taxon>Oldenlandia</taxon>
    </lineage>
</organism>
<dbReference type="InterPro" id="IPR019794">
    <property type="entry name" value="Peroxidases_AS"/>
</dbReference>
<protein>
    <recommendedName>
        <fullName evidence="3 18">Peroxidase</fullName>
        <ecNumber evidence="3 18">1.11.1.7</ecNumber>
    </recommendedName>
</protein>
<evidence type="ECO:0000259" key="19">
    <source>
        <dbReference type="PROSITE" id="PS50873"/>
    </source>
</evidence>
<keyword evidence="5 18" id="KW-0349">Heme</keyword>
<comment type="function">
    <text evidence="18">Removal of H(2)O(2), oxidation of toxic reductants, biosynthesis and degradation of lignin, suberization, auxin catabolism, response to environmental stresses such as wounding, pathogen attack and oxidative stress.</text>
</comment>
<dbReference type="EMBL" id="OX459126">
    <property type="protein sequence ID" value="CAI9118790.1"/>
    <property type="molecule type" value="Genomic_DNA"/>
</dbReference>
<sequence length="323" mass="35039">MAYFAIFLAILLVYPTKIASLEVGFYQKTCPSAEAIVKSVVEKAFANDSGTAPAFIRLHFHDCFVRGCDASILLNSTPGNLAEKDSSANSGVQGLELIDEAKAKIESQCPNTVSCADILAFAARDSVSVSGGLYYTVPAGRRDGNVSRAAEAAANLPSPNFTVAQLKKNFANKGLSLDEMVTLSGAHSIGGSHCSNFMSRLYSFNKTYSQDPSIDPNYAKLLKKMCPKKMSGASIDQVVVSFDPVTPDRLDNVYYKNLEMNKGLLFSDQILWATSSTRKMVKNNANHGNLWAKKFAKAMVHMGSIEVLSGTQGEIRKDCRFVN</sequence>
<dbReference type="PRINTS" id="PR00461">
    <property type="entry name" value="PLPEROXIDASE"/>
</dbReference>
<dbReference type="PRINTS" id="PR00458">
    <property type="entry name" value="PEROXIDASE"/>
</dbReference>
<proteinExistence type="inferred from homology"/>
<feature type="signal peptide" evidence="18">
    <location>
        <begin position="1"/>
        <end position="20"/>
    </location>
</feature>
<evidence type="ECO:0000256" key="15">
    <source>
        <dbReference type="PIRSR" id="PIRSR600823-3"/>
    </source>
</evidence>
<dbReference type="GO" id="GO:0042744">
    <property type="term" value="P:hydrogen peroxide catabolic process"/>
    <property type="evidence" value="ECO:0007669"/>
    <property type="project" value="UniProtKB-KW"/>
</dbReference>
<dbReference type="InterPro" id="IPR002016">
    <property type="entry name" value="Haem_peroxidase"/>
</dbReference>
<dbReference type="AlphaFoldDB" id="A0AAV1EGB1"/>
<evidence type="ECO:0000313" key="20">
    <source>
        <dbReference type="EMBL" id="CAI9118790.1"/>
    </source>
</evidence>
<feature type="chain" id="PRO_5043091699" description="Peroxidase" evidence="18">
    <location>
        <begin position="21"/>
        <end position="323"/>
    </location>
</feature>
<evidence type="ECO:0000256" key="10">
    <source>
        <dbReference type="ARBA" id="ARBA00023157"/>
    </source>
</evidence>
<dbReference type="GO" id="GO:0005576">
    <property type="term" value="C:extracellular region"/>
    <property type="evidence" value="ECO:0007669"/>
    <property type="project" value="UniProtKB-SubCell"/>
</dbReference>
<dbReference type="Proteomes" id="UP001161247">
    <property type="component" value="Chromosome 9"/>
</dbReference>
<evidence type="ECO:0000256" key="1">
    <source>
        <dbReference type="ARBA" id="ARBA00000189"/>
    </source>
</evidence>
<dbReference type="FunFam" id="1.10.420.10:FF:000001">
    <property type="entry name" value="Peroxidase"/>
    <property type="match status" value="1"/>
</dbReference>
<dbReference type="CDD" id="cd00693">
    <property type="entry name" value="secretory_peroxidase"/>
    <property type="match status" value="1"/>
</dbReference>
<evidence type="ECO:0000256" key="11">
    <source>
        <dbReference type="ARBA" id="ARBA00023180"/>
    </source>
</evidence>
<comment type="catalytic activity">
    <reaction evidence="1 18">
        <text>2 a phenolic donor + H2O2 = 2 a phenolic radical donor + 2 H2O</text>
        <dbReference type="Rhea" id="RHEA:56136"/>
        <dbReference type="ChEBI" id="CHEBI:15377"/>
        <dbReference type="ChEBI" id="CHEBI:16240"/>
        <dbReference type="ChEBI" id="CHEBI:139520"/>
        <dbReference type="ChEBI" id="CHEBI:139521"/>
        <dbReference type="EC" id="1.11.1.7"/>
    </reaction>
</comment>
<dbReference type="GO" id="GO:0006979">
    <property type="term" value="P:response to oxidative stress"/>
    <property type="evidence" value="ECO:0007669"/>
    <property type="project" value="UniProtKB-UniRule"/>
</dbReference>
<comment type="cofactor">
    <cofactor evidence="15 18">
        <name>heme b</name>
        <dbReference type="ChEBI" id="CHEBI:60344"/>
    </cofactor>
    <text evidence="15 18">Binds 1 heme b (iron(II)-protoporphyrin IX) group per subunit.</text>
</comment>
<dbReference type="EC" id="1.11.1.7" evidence="3 18"/>
<feature type="binding site" evidence="15">
    <location>
        <position position="67"/>
    </location>
    <ligand>
        <name>Ca(2+)</name>
        <dbReference type="ChEBI" id="CHEBI:29108"/>
        <label>1</label>
    </ligand>
</feature>
<evidence type="ECO:0000256" key="16">
    <source>
        <dbReference type="PIRSR" id="PIRSR600823-4"/>
    </source>
</evidence>
<reference evidence="20" key="1">
    <citation type="submission" date="2023-03" db="EMBL/GenBank/DDBJ databases">
        <authorList>
            <person name="Julca I."/>
        </authorList>
    </citation>
    <scope>NUCLEOTIDE SEQUENCE</scope>
</reference>
<dbReference type="InterPro" id="IPR000823">
    <property type="entry name" value="Peroxidase_pln"/>
</dbReference>
<dbReference type="PROSITE" id="PS50873">
    <property type="entry name" value="PEROXIDASE_4"/>
    <property type="match status" value="1"/>
</dbReference>
<dbReference type="InterPro" id="IPR010255">
    <property type="entry name" value="Haem_peroxidase_sf"/>
</dbReference>
<name>A0AAV1EGB1_OLDCO</name>